<dbReference type="AlphaFoldDB" id="A0AAJ3NE99"/>
<evidence type="ECO:0000259" key="8">
    <source>
        <dbReference type="Pfam" id="PF14322"/>
    </source>
</evidence>
<comment type="subcellular location">
    <subcellularLocation>
        <location evidence="1">Cell outer membrane</location>
    </subcellularLocation>
</comment>
<reference evidence="9 10" key="1">
    <citation type="submission" date="2016-06" db="EMBL/GenBank/DDBJ databases">
        <authorList>
            <person name="Nicholson A.C."/>
        </authorList>
    </citation>
    <scope>NUCLEOTIDE SEQUENCE [LARGE SCALE GENOMIC DNA]</scope>
    <source>
        <strain evidence="9 10">G4123</strain>
    </source>
</reference>
<dbReference type="InterPro" id="IPR011990">
    <property type="entry name" value="TPR-like_helical_dom_sf"/>
</dbReference>
<evidence type="ECO:0000256" key="4">
    <source>
        <dbReference type="ARBA" id="ARBA00023136"/>
    </source>
</evidence>
<organism evidence="9 10">
    <name type="scientific">Elizabethkingia ursingii</name>
    <dbReference type="NCBI Taxonomy" id="1756150"/>
    <lineage>
        <taxon>Bacteria</taxon>
        <taxon>Pseudomonadati</taxon>
        <taxon>Bacteroidota</taxon>
        <taxon>Flavobacteriia</taxon>
        <taxon>Flavobacteriales</taxon>
        <taxon>Weeksellaceae</taxon>
        <taxon>Elizabethkingia</taxon>
    </lineage>
</organism>
<dbReference type="Pfam" id="PF07980">
    <property type="entry name" value="SusD_RagB"/>
    <property type="match status" value="1"/>
</dbReference>
<dbReference type="Proteomes" id="UP000190816">
    <property type="component" value="Unassembled WGS sequence"/>
</dbReference>
<keyword evidence="5" id="KW-0998">Cell outer membrane</keyword>
<keyword evidence="3 6" id="KW-0732">Signal</keyword>
<proteinExistence type="inferred from homology"/>
<sequence>MKKLITYLSIIVLIFSVSSCKQEFLETTPSETVATPLAQYKLNGLYLMMVNAGTGGTTGHDDFGQKGYDIFSDMLSSDMVLAAVGYNWYASLANLSATTDYTNNTNYTPWRYYYRLINGANDVIDGLGGNDASPTGDSAYGMGQAKTLRAYAYYYLLQLYTNKYDPGADVLPLYLKSGSPAAGKSKQSEIYAQIIKDLTDAVSLLSGYARPNKGVINKYVAEGYLAYVYAAIGDNINAAKYSKDIIDNGGFPVTTKAQATGGFNSLATPSWMWGFDITLDNNLNLASWWGQVDLYTYSYAWAGDPKVMDKGLYDAIRNDDVRRTQFTGVYQGKSLLPTNKFYDSKKIIGGQRVIEMDYVYMRVDEFHLLYAEALAKQGSKDSEARLVLKNYLTNRMNSTSYIDALSGQALLDEIYLQTRIEFWGEGKSYLAMKRNKANVKRGSNHLFFAGQLFSYDDDRLFLKIPQSEINNNPLLK</sequence>
<evidence type="ECO:0000313" key="10">
    <source>
        <dbReference type="Proteomes" id="UP000190816"/>
    </source>
</evidence>
<protein>
    <submittedName>
        <fullName evidence="9">Glycan metabolism protein RagB</fullName>
    </submittedName>
</protein>
<dbReference type="KEGG" id="ego:BBD34_07945"/>
<dbReference type="InterPro" id="IPR012944">
    <property type="entry name" value="SusD_RagB_dom"/>
</dbReference>
<dbReference type="EMBL" id="MAIC01000012">
    <property type="protein sequence ID" value="OPB77957.1"/>
    <property type="molecule type" value="Genomic_DNA"/>
</dbReference>
<gene>
    <name evidence="9" type="ORF">BAY32_03370</name>
</gene>
<name>A0AAJ3NE99_9FLAO</name>
<dbReference type="RefSeq" id="WP_078402986.1">
    <property type="nucleotide sequence ID" value="NZ_CP016377.1"/>
</dbReference>
<comment type="similarity">
    <text evidence="2">Belongs to the SusD family.</text>
</comment>
<evidence type="ECO:0000256" key="1">
    <source>
        <dbReference type="ARBA" id="ARBA00004442"/>
    </source>
</evidence>
<feature type="signal peptide" evidence="6">
    <location>
        <begin position="1"/>
        <end position="21"/>
    </location>
</feature>
<dbReference type="Pfam" id="PF14322">
    <property type="entry name" value="SusD-like_3"/>
    <property type="match status" value="1"/>
</dbReference>
<feature type="domain" description="SusD-like N-terminal" evidence="8">
    <location>
        <begin position="83"/>
        <end position="229"/>
    </location>
</feature>
<dbReference type="Gene3D" id="1.25.40.390">
    <property type="match status" value="1"/>
</dbReference>
<evidence type="ECO:0000256" key="3">
    <source>
        <dbReference type="ARBA" id="ARBA00022729"/>
    </source>
</evidence>
<dbReference type="SUPFAM" id="SSF48452">
    <property type="entry name" value="TPR-like"/>
    <property type="match status" value="1"/>
</dbReference>
<evidence type="ECO:0000259" key="7">
    <source>
        <dbReference type="Pfam" id="PF07980"/>
    </source>
</evidence>
<feature type="domain" description="RagB/SusD" evidence="7">
    <location>
        <begin position="337"/>
        <end position="475"/>
    </location>
</feature>
<evidence type="ECO:0000256" key="2">
    <source>
        <dbReference type="ARBA" id="ARBA00006275"/>
    </source>
</evidence>
<accession>A0AAJ3NE99</accession>
<feature type="chain" id="PRO_5042561160" evidence="6">
    <location>
        <begin position="22"/>
        <end position="476"/>
    </location>
</feature>
<comment type="caution">
    <text evidence="9">The sequence shown here is derived from an EMBL/GenBank/DDBJ whole genome shotgun (WGS) entry which is preliminary data.</text>
</comment>
<dbReference type="PROSITE" id="PS51257">
    <property type="entry name" value="PROKAR_LIPOPROTEIN"/>
    <property type="match status" value="1"/>
</dbReference>
<evidence type="ECO:0000256" key="5">
    <source>
        <dbReference type="ARBA" id="ARBA00023237"/>
    </source>
</evidence>
<dbReference type="GO" id="GO:0009279">
    <property type="term" value="C:cell outer membrane"/>
    <property type="evidence" value="ECO:0007669"/>
    <property type="project" value="UniProtKB-SubCell"/>
</dbReference>
<evidence type="ECO:0000313" key="9">
    <source>
        <dbReference type="EMBL" id="OPB77957.1"/>
    </source>
</evidence>
<evidence type="ECO:0000256" key="6">
    <source>
        <dbReference type="SAM" id="SignalP"/>
    </source>
</evidence>
<keyword evidence="4" id="KW-0472">Membrane</keyword>
<dbReference type="InterPro" id="IPR033985">
    <property type="entry name" value="SusD-like_N"/>
</dbReference>